<dbReference type="EMBL" id="BPVZ01000017">
    <property type="protein sequence ID" value="GKV01391.1"/>
    <property type="molecule type" value="Genomic_DNA"/>
</dbReference>
<proteinExistence type="predicted"/>
<dbReference type="Proteomes" id="UP001054252">
    <property type="component" value="Unassembled WGS sequence"/>
</dbReference>
<evidence type="ECO:0000313" key="2">
    <source>
        <dbReference type="Proteomes" id="UP001054252"/>
    </source>
</evidence>
<reference evidence="1 2" key="1">
    <citation type="journal article" date="2021" name="Commun. Biol.">
        <title>The genome of Shorea leprosula (Dipterocarpaceae) highlights the ecological relevance of drought in aseasonal tropical rainforests.</title>
        <authorList>
            <person name="Ng K.K.S."/>
            <person name="Kobayashi M.J."/>
            <person name="Fawcett J.A."/>
            <person name="Hatakeyama M."/>
            <person name="Paape T."/>
            <person name="Ng C.H."/>
            <person name="Ang C.C."/>
            <person name="Tnah L.H."/>
            <person name="Lee C.T."/>
            <person name="Nishiyama T."/>
            <person name="Sese J."/>
            <person name="O'Brien M.J."/>
            <person name="Copetti D."/>
            <person name="Mohd Noor M.I."/>
            <person name="Ong R.C."/>
            <person name="Putra M."/>
            <person name="Sireger I.Z."/>
            <person name="Indrioko S."/>
            <person name="Kosugi Y."/>
            <person name="Izuno A."/>
            <person name="Isagi Y."/>
            <person name="Lee S.L."/>
            <person name="Shimizu K.K."/>
        </authorList>
    </citation>
    <scope>NUCLEOTIDE SEQUENCE [LARGE SCALE GENOMIC DNA]</scope>
    <source>
        <strain evidence="1">214</strain>
    </source>
</reference>
<organism evidence="1 2">
    <name type="scientific">Rubroshorea leprosula</name>
    <dbReference type="NCBI Taxonomy" id="152421"/>
    <lineage>
        <taxon>Eukaryota</taxon>
        <taxon>Viridiplantae</taxon>
        <taxon>Streptophyta</taxon>
        <taxon>Embryophyta</taxon>
        <taxon>Tracheophyta</taxon>
        <taxon>Spermatophyta</taxon>
        <taxon>Magnoliopsida</taxon>
        <taxon>eudicotyledons</taxon>
        <taxon>Gunneridae</taxon>
        <taxon>Pentapetalae</taxon>
        <taxon>rosids</taxon>
        <taxon>malvids</taxon>
        <taxon>Malvales</taxon>
        <taxon>Dipterocarpaceae</taxon>
        <taxon>Rubroshorea</taxon>
    </lineage>
</organism>
<evidence type="ECO:0000313" key="1">
    <source>
        <dbReference type="EMBL" id="GKV01391.1"/>
    </source>
</evidence>
<accession>A0AAV5INJ6</accession>
<keyword evidence="2" id="KW-1185">Reference proteome</keyword>
<gene>
    <name evidence="1" type="ORF">SLEP1_g13948</name>
</gene>
<name>A0AAV5INJ6_9ROSI</name>
<dbReference type="AlphaFoldDB" id="A0AAV5INJ6"/>
<comment type="caution">
    <text evidence="1">The sequence shown here is derived from an EMBL/GenBank/DDBJ whole genome shotgun (WGS) entry which is preliminary data.</text>
</comment>
<protein>
    <submittedName>
        <fullName evidence="1">Uncharacterized protein</fullName>
    </submittedName>
</protein>
<sequence length="104" mass="11774">MMLENSTWSKQRTTEVGLQLGPCQGLLWMGINDQVVLLITMEKGMCRHLISYDLETLTISDIKELQNLIPSCGLTYTPSLALLGEENHWFIDSSKLLDLYLIVS</sequence>